<dbReference type="OrthoDB" id="9793120at2"/>
<feature type="transmembrane region" description="Helical" evidence="4">
    <location>
        <begin position="164"/>
        <end position="182"/>
    </location>
</feature>
<keyword evidence="3 4" id="KW-0620">Polyamine biosynthesis</keyword>
<feature type="binding site" evidence="4">
    <location>
        <position position="313"/>
    </location>
    <ligand>
        <name>S-methyl-5'-thioadenosine</name>
        <dbReference type="ChEBI" id="CHEBI:17509"/>
    </ligand>
</feature>
<comment type="subcellular location">
    <subcellularLocation>
        <location evidence="4">Cell membrane</location>
        <topology evidence="4">Multi-pass membrane protein</topology>
    </subcellularLocation>
</comment>
<dbReference type="SUPFAM" id="SSF53335">
    <property type="entry name" value="S-adenosyl-L-methionine-dependent methyltransferases"/>
    <property type="match status" value="1"/>
</dbReference>
<dbReference type="CDD" id="cd02440">
    <property type="entry name" value="AdoMet_MTases"/>
    <property type="match status" value="1"/>
</dbReference>
<feature type="transmembrane region" description="Helical" evidence="4">
    <location>
        <begin position="100"/>
        <end position="118"/>
    </location>
</feature>
<dbReference type="GO" id="GO:0004766">
    <property type="term" value="F:spermidine synthase activity"/>
    <property type="evidence" value="ECO:0007669"/>
    <property type="project" value="UniProtKB-UniRule"/>
</dbReference>
<feature type="domain" description="PABS" evidence="6">
    <location>
        <begin position="210"/>
        <end position="444"/>
    </location>
</feature>
<protein>
    <recommendedName>
        <fullName evidence="4">Polyamine aminopropyltransferase</fullName>
    </recommendedName>
    <alternativeName>
        <fullName evidence="4">Putrescine aminopropyltransferase</fullName>
        <shortName evidence="4">PAPT</shortName>
    </alternativeName>
    <alternativeName>
        <fullName evidence="4">Spermidine synthase</fullName>
        <shortName evidence="4">SPDS</shortName>
        <shortName evidence="4">SPDSY</shortName>
        <ecNumber evidence="4">2.5.1.16</ecNumber>
    </alternativeName>
</protein>
<comment type="subunit">
    <text evidence="4">Homodimer or homotetramer.</text>
</comment>
<dbReference type="GO" id="GO:0010487">
    <property type="term" value="F:thermospermine synthase activity"/>
    <property type="evidence" value="ECO:0007669"/>
    <property type="project" value="UniProtKB-ARBA"/>
</dbReference>
<feature type="active site" description="Proton acceptor" evidence="4 5">
    <location>
        <position position="365"/>
    </location>
</feature>
<dbReference type="Gene3D" id="3.40.50.150">
    <property type="entry name" value="Vaccinia Virus protein VP39"/>
    <property type="match status" value="1"/>
</dbReference>
<name>A0A7C8KQV7_9BACI</name>
<dbReference type="GO" id="GO:0008295">
    <property type="term" value="P:spermidine biosynthetic process"/>
    <property type="evidence" value="ECO:0007669"/>
    <property type="project" value="UniProtKB-UniRule"/>
</dbReference>
<comment type="caution">
    <text evidence="4">Lacks conserved residue(s) required for the propagation of feature annotation.</text>
</comment>
<feature type="binding site" evidence="4">
    <location>
        <begin position="347"/>
        <end position="348"/>
    </location>
    <ligand>
        <name>S-methyl-5'-thioadenosine</name>
        <dbReference type="ChEBI" id="CHEBI:17509"/>
    </ligand>
</feature>
<dbReference type="RefSeq" id="WP_153402482.1">
    <property type="nucleotide sequence ID" value="NZ_ML762427.1"/>
</dbReference>
<evidence type="ECO:0000256" key="1">
    <source>
        <dbReference type="ARBA" id="ARBA00007867"/>
    </source>
</evidence>
<dbReference type="PANTHER" id="PTHR43317:SF1">
    <property type="entry name" value="THERMOSPERMINE SYNTHASE ACAULIS5"/>
    <property type="match status" value="1"/>
</dbReference>
<feature type="transmembrane region" description="Helical" evidence="4">
    <location>
        <begin position="37"/>
        <end position="57"/>
    </location>
</feature>
<comment type="caution">
    <text evidence="7">The sequence shown here is derived from an EMBL/GenBank/DDBJ whole genome shotgun (WGS) entry which is preliminary data.</text>
</comment>
<dbReference type="InterPro" id="IPR029063">
    <property type="entry name" value="SAM-dependent_MTases_sf"/>
</dbReference>
<comment type="catalytic activity">
    <reaction evidence="4">
        <text>S-adenosyl 3-(methylsulfanyl)propylamine + putrescine = S-methyl-5'-thioadenosine + spermidine + H(+)</text>
        <dbReference type="Rhea" id="RHEA:12721"/>
        <dbReference type="ChEBI" id="CHEBI:15378"/>
        <dbReference type="ChEBI" id="CHEBI:17509"/>
        <dbReference type="ChEBI" id="CHEBI:57443"/>
        <dbReference type="ChEBI" id="CHEBI:57834"/>
        <dbReference type="ChEBI" id="CHEBI:326268"/>
        <dbReference type="EC" id="2.5.1.16"/>
    </reaction>
</comment>
<comment type="pathway">
    <text evidence="4">Amine and polyamine biosynthesis; spermidine biosynthesis; spermidine from putrescine: step 1/1.</text>
</comment>
<dbReference type="NCBIfam" id="NF037959">
    <property type="entry name" value="MFS_SpdSyn"/>
    <property type="match status" value="1"/>
</dbReference>
<keyword evidence="4" id="KW-1133">Transmembrane helix</keyword>
<dbReference type="EC" id="2.5.1.16" evidence="4"/>
<proteinExistence type="inferred from homology"/>
<dbReference type="HAMAP" id="MF_00198">
    <property type="entry name" value="Spermidine_synth"/>
    <property type="match status" value="1"/>
</dbReference>
<keyword evidence="8" id="KW-1185">Reference proteome</keyword>
<feature type="binding site" evidence="4">
    <location>
        <position position="293"/>
    </location>
    <ligand>
        <name>spermidine</name>
        <dbReference type="ChEBI" id="CHEBI:57834"/>
    </ligand>
</feature>
<dbReference type="Proteomes" id="UP000480246">
    <property type="component" value="Unassembled WGS sequence"/>
</dbReference>
<dbReference type="AlphaFoldDB" id="A0A7C8KQV7"/>
<dbReference type="NCBIfam" id="NF002956">
    <property type="entry name" value="PRK03612.1"/>
    <property type="match status" value="1"/>
</dbReference>
<keyword evidence="4" id="KW-0745">Spermidine biosynthesis</keyword>
<dbReference type="PROSITE" id="PS51006">
    <property type="entry name" value="PABS_2"/>
    <property type="match status" value="1"/>
</dbReference>
<gene>
    <name evidence="4" type="primary">speE</name>
    <name evidence="7" type="ORF">F9U64_08040</name>
</gene>
<feature type="binding site" evidence="4">
    <location>
        <position position="269"/>
    </location>
    <ligand>
        <name>spermidine</name>
        <dbReference type="ChEBI" id="CHEBI:57834"/>
    </ligand>
</feature>
<comment type="function">
    <text evidence="4">Catalyzes the irreversible transfer of a propylamine group from the amino donor S-adenosylmethioninamine (decarboxy-AdoMet) to putrescine (1,4-diaminobutane) to yield spermidine.</text>
</comment>
<feature type="transmembrane region" description="Helical" evidence="4">
    <location>
        <begin position="69"/>
        <end position="94"/>
    </location>
</feature>
<evidence type="ECO:0000256" key="4">
    <source>
        <dbReference type="HAMAP-Rule" id="MF_00198"/>
    </source>
</evidence>
<keyword evidence="4" id="KW-0472">Membrane</keyword>
<feature type="binding site" evidence="4">
    <location>
        <position position="239"/>
    </location>
    <ligand>
        <name>S-methyl-5'-thioadenosine</name>
        <dbReference type="ChEBI" id="CHEBI:17509"/>
    </ligand>
</feature>
<reference evidence="7 8" key="1">
    <citation type="submission" date="2019-10" db="EMBL/GenBank/DDBJ databases">
        <title>Gracilibacillus sp. nov. isolated from rice seeds.</title>
        <authorList>
            <person name="He S."/>
        </authorList>
    </citation>
    <scope>NUCLEOTIDE SEQUENCE [LARGE SCALE GENOMIC DNA]</scope>
    <source>
        <strain evidence="7 8">TD8</strain>
    </source>
</reference>
<accession>A0A7C8KQV7</accession>
<dbReference type="UniPathway" id="UPA00248">
    <property type="reaction ID" value="UER00314"/>
</dbReference>
<keyword evidence="4" id="KW-1003">Cell membrane</keyword>
<evidence type="ECO:0000259" key="6">
    <source>
        <dbReference type="PROSITE" id="PS51006"/>
    </source>
</evidence>
<comment type="similarity">
    <text evidence="1 4">Belongs to the spermidine/spermine synthase family.</text>
</comment>
<keyword evidence="2 4" id="KW-0808">Transferase</keyword>
<organism evidence="7 8">
    <name type="scientific">Gracilibacillus oryzae</name>
    <dbReference type="NCBI Taxonomy" id="1672701"/>
    <lineage>
        <taxon>Bacteria</taxon>
        <taxon>Bacillati</taxon>
        <taxon>Bacillota</taxon>
        <taxon>Bacilli</taxon>
        <taxon>Bacillales</taxon>
        <taxon>Bacillaceae</taxon>
        <taxon>Gracilibacillus</taxon>
    </lineage>
</organism>
<sequence length="510" mass="57541">MSTQRYLYFSSGIVSICGIVYQVLYGAAGSYLFGDSVLFYCITIGLFLMAMGIGAALSERIKDFLVARFIQAEYMIALIGGLSIFGLFFIIAYFDAGIAQLYLYIVISLTGFFTGLELPILIRRVEDIREDISKSTARVLFFDYAGSLIGSIGFALLLRPMLGLIKTAFFIAIINAVVALVVSIKFQREIHRPLLHKIIGGALIIFLTAGFLFGEGYANSFEQRLYSDPIIYSEETEYQKIIMTKEPEDVRLFLNGQLQFAESDEFRYHEALIHVPMSLAEDKQRVLILGAGDGLAVRELLKYDEVEQITVVDLDPMMTELARTHPDLLRLNENSMSSDKVKIIHEDAFNYLMDTKEFYNVIIGDLPDPNNEALNKLYTKEFYSLIRNHLMPGGMASIQSTSPLFATKAFWTINNTVKATGLHAESYHLDVPSFGNWGFVLASREPIDAQNIDVQVETQYLTNEIAETLFSFGKDIDKDIVEDGETFELPVNSLNRPVLLPLYENAWKYY</sequence>
<evidence type="ECO:0000256" key="3">
    <source>
        <dbReference type="ARBA" id="ARBA00023115"/>
    </source>
</evidence>
<feature type="transmembrane region" description="Helical" evidence="4">
    <location>
        <begin position="194"/>
        <end position="214"/>
    </location>
</feature>
<evidence type="ECO:0000256" key="2">
    <source>
        <dbReference type="ARBA" id="ARBA00022679"/>
    </source>
</evidence>
<evidence type="ECO:0000313" key="8">
    <source>
        <dbReference type="Proteomes" id="UP000480246"/>
    </source>
</evidence>
<dbReference type="Pfam" id="PF01564">
    <property type="entry name" value="Spermine_synth"/>
    <property type="match status" value="1"/>
</dbReference>
<evidence type="ECO:0000256" key="5">
    <source>
        <dbReference type="PROSITE-ProRule" id="PRU00354"/>
    </source>
</evidence>
<feature type="transmembrane region" description="Helical" evidence="4">
    <location>
        <begin position="7"/>
        <end position="25"/>
    </location>
</feature>
<keyword evidence="4" id="KW-0812">Transmembrane</keyword>
<dbReference type="GO" id="GO:0005886">
    <property type="term" value="C:plasma membrane"/>
    <property type="evidence" value="ECO:0007669"/>
    <property type="project" value="UniProtKB-SubCell"/>
</dbReference>
<dbReference type="EMBL" id="WEID01000036">
    <property type="protein sequence ID" value="KAB8137747.1"/>
    <property type="molecule type" value="Genomic_DNA"/>
</dbReference>
<dbReference type="PANTHER" id="PTHR43317">
    <property type="entry name" value="THERMOSPERMINE SYNTHASE ACAULIS5"/>
    <property type="match status" value="1"/>
</dbReference>
<dbReference type="InterPro" id="IPR030374">
    <property type="entry name" value="PABS"/>
</dbReference>
<dbReference type="FunFam" id="3.40.50.150:FF:000088">
    <property type="entry name" value="Polyamine aminopropyltransferase"/>
    <property type="match status" value="1"/>
</dbReference>
<dbReference type="InterPro" id="IPR001045">
    <property type="entry name" value="Spermi_synthase"/>
</dbReference>
<feature type="transmembrane region" description="Helical" evidence="4">
    <location>
        <begin position="139"/>
        <end position="158"/>
    </location>
</feature>
<evidence type="ECO:0000313" key="7">
    <source>
        <dbReference type="EMBL" id="KAB8137747.1"/>
    </source>
</evidence>